<organism evidence="1 2">
    <name type="scientific">Nocardia farcinica (strain IFM 10152)</name>
    <dbReference type="NCBI Taxonomy" id="247156"/>
    <lineage>
        <taxon>Bacteria</taxon>
        <taxon>Bacillati</taxon>
        <taxon>Actinomycetota</taxon>
        <taxon>Actinomycetes</taxon>
        <taxon>Mycobacteriales</taxon>
        <taxon>Nocardiaceae</taxon>
        <taxon>Nocardia</taxon>
    </lineage>
</organism>
<protein>
    <submittedName>
        <fullName evidence="1">Uncharacterized protein</fullName>
    </submittedName>
</protein>
<proteinExistence type="predicted"/>
<accession>Q5YSF9</accession>
<name>Q5YSF9_NOCFA</name>
<dbReference type="HOGENOM" id="CLU_2509352_0_0_11"/>
<gene>
    <name evidence="1" type="ordered locus">NFA_40340</name>
</gene>
<dbReference type="RefSeq" id="WP_011210567.1">
    <property type="nucleotide sequence ID" value="NC_006361.1"/>
</dbReference>
<dbReference type="OrthoDB" id="4414061at2"/>
<reference evidence="1 2" key="1">
    <citation type="journal article" date="2004" name="Proc. Natl. Acad. Sci. U.S.A.">
        <title>The complete genomic sequence of Nocardia farcinica IFM 10152.</title>
        <authorList>
            <person name="Ishikawa J."/>
            <person name="Yamashita A."/>
            <person name="Mikami Y."/>
            <person name="Hoshino Y."/>
            <person name="Kurita H."/>
            <person name="Hotta K."/>
            <person name="Shiba T."/>
            <person name="Hattori M."/>
        </authorList>
    </citation>
    <scope>NUCLEOTIDE SEQUENCE [LARGE SCALE GENOMIC DNA]</scope>
    <source>
        <strain evidence="1 2">IFM 10152</strain>
    </source>
</reference>
<dbReference type="EMBL" id="AP006618">
    <property type="protein sequence ID" value="BAD58882.1"/>
    <property type="molecule type" value="Genomic_DNA"/>
</dbReference>
<evidence type="ECO:0000313" key="2">
    <source>
        <dbReference type="Proteomes" id="UP000006820"/>
    </source>
</evidence>
<sequence>MTATLTAVIWEDRHTDTTAHLFSDFADAVAWAWEQAWQIEGRRDRPLIETRQYPSGEVRISYGTEGDGLWIRTAIVDDELTKHRE</sequence>
<dbReference type="STRING" id="247156.NFA_40340"/>
<dbReference type="KEGG" id="nfa:NFA_40340"/>
<dbReference type="Proteomes" id="UP000006820">
    <property type="component" value="Chromosome"/>
</dbReference>
<keyword evidence="2" id="KW-1185">Reference proteome</keyword>
<dbReference type="GeneID" id="61134682"/>
<evidence type="ECO:0000313" key="1">
    <source>
        <dbReference type="EMBL" id="BAD58882.1"/>
    </source>
</evidence>
<dbReference type="AlphaFoldDB" id="Q5YSF9"/>